<dbReference type="Pfam" id="PF03590">
    <property type="entry name" value="AsnA"/>
    <property type="match status" value="1"/>
</dbReference>
<dbReference type="EC" id="6.3.1.1" evidence="7 8"/>
<comment type="caution">
    <text evidence="10">The sequence shown here is derived from an EMBL/GenBank/DDBJ whole genome shotgun (WGS) entry which is preliminary data.</text>
</comment>
<dbReference type="HAMAP" id="MF_00555">
    <property type="entry name" value="AsnA"/>
    <property type="match status" value="1"/>
</dbReference>
<reference evidence="10 11" key="1">
    <citation type="submission" date="2020-10" db="EMBL/GenBank/DDBJ databases">
        <title>Bacillus sp. HD4P25, an endophyte from a halophyte.</title>
        <authorList>
            <person name="Sun J.-Q."/>
        </authorList>
    </citation>
    <scope>NUCLEOTIDE SEQUENCE [LARGE SCALE GENOMIC DNA]</scope>
    <source>
        <strain evidence="10 11">YIM 93174</strain>
    </source>
</reference>
<dbReference type="GO" id="GO:0004071">
    <property type="term" value="F:aspartate-ammonia ligase activity"/>
    <property type="evidence" value="ECO:0007669"/>
    <property type="project" value="UniProtKB-EC"/>
</dbReference>
<accession>A0ABR9QGH1</accession>
<dbReference type="PROSITE" id="PS50862">
    <property type="entry name" value="AA_TRNA_LIGASE_II"/>
    <property type="match status" value="1"/>
</dbReference>
<dbReference type="RefSeq" id="WP_193535093.1">
    <property type="nucleotide sequence ID" value="NZ_JADCLJ010000011.1"/>
</dbReference>
<name>A0ABR9QGH1_9BACI</name>
<keyword evidence="1 7" id="KW-0963">Cytoplasm</keyword>
<protein>
    <recommendedName>
        <fullName evidence="7 8">Aspartate--ammonia ligase</fullName>
        <ecNumber evidence="7 8">6.3.1.1</ecNumber>
    </recommendedName>
    <alternativeName>
        <fullName evidence="7">Asparagine synthetase A</fullName>
    </alternativeName>
</protein>
<evidence type="ECO:0000259" key="9">
    <source>
        <dbReference type="PROSITE" id="PS50862"/>
    </source>
</evidence>
<dbReference type="NCBIfam" id="TIGR00669">
    <property type="entry name" value="asnA"/>
    <property type="match status" value="1"/>
</dbReference>
<evidence type="ECO:0000256" key="4">
    <source>
        <dbReference type="ARBA" id="ARBA00022741"/>
    </source>
</evidence>
<evidence type="ECO:0000256" key="2">
    <source>
        <dbReference type="ARBA" id="ARBA00022598"/>
    </source>
</evidence>
<gene>
    <name evidence="7" type="primary">asnA</name>
    <name evidence="10" type="ORF">IMZ08_05870</name>
</gene>
<evidence type="ECO:0000256" key="7">
    <source>
        <dbReference type="HAMAP-Rule" id="MF_00555"/>
    </source>
</evidence>
<dbReference type="EMBL" id="JADCLJ010000011">
    <property type="protein sequence ID" value="MBE4907590.1"/>
    <property type="molecule type" value="Genomic_DNA"/>
</dbReference>
<dbReference type="PANTHER" id="PTHR30073:SF5">
    <property type="entry name" value="ASPARTATE--AMMONIA LIGASE"/>
    <property type="match status" value="1"/>
</dbReference>
<evidence type="ECO:0000313" key="11">
    <source>
        <dbReference type="Proteomes" id="UP001516662"/>
    </source>
</evidence>
<dbReference type="Proteomes" id="UP001516662">
    <property type="component" value="Unassembled WGS sequence"/>
</dbReference>
<evidence type="ECO:0000256" key="1">
    <source>
        <dbReference type="ARBA" id="ARBA00022490"/>
    </source>
</evidence>
<keyword evidence="6 7" id="KW-0061">Asparagine biosynthesis</keyword>
<evidence type="ECO:0000256" key="5">
    <source>
        <dbReference type="ARBA" id="ARBA00022840"/>
    </source>
</evidence>
<dbReference type="PIRSF" id="PIRSF001555">
    <property type="entry name" value="Asp_ammon_ligase"/>
    <property type="match status" value="1"/>
</dbReference>
<evidence type="ECO:0000256" key="8">
    <source>
        <dbReference type="NCBIfam" id="TIGR00669"/>
    </source>
</evidence>
<evidence type="ECO:0000313" key="10">
    <source>
        <dbReference type="EMBL" id="MBE4907590.1"/>
    </source>
</evidence>
<dbReference type="SUPFAM" id="SSF55681">
    <property type="entry name" value="Class II aaRS and biotin synthetases"/>
    <property type="match status" value="1"/>
</dbReference>
<keyword evidence="3 7" id="KW-0028">Amino-acid biosynthesis</keyword>
<proteinExistence type="inferred from homology"/>
<dbReference type="InterPro" id="IPR045864">
    <property type="entry name" value="aa-tRNA-synth_II/BPL/LPL"/>
</dbReference>
<evidence type="ECO:0000256" key="6">
    <source>
        <dbReference type="ARBA" id="ARBA00022888"/>
    </source>
</evidence>
<feature type="domain" description="Aminoacyl-transfer RNA synthetases class-II family profile" evidence="9">
    <location>
        <begin position="107"/>
        <end position="329"/>
    </location>
</feature>
<comment type="similarity">
    <text evidence="7">Belongs to the class-II aminoacyl-tRNA synthetase family. AsnA subfamily.</text>
</comment>
<keyword evidence="4 7" id="KW-0547">Nucleotide-binding</keyword>
<dbReference type="PANTHER" id="PTHR30073">
    <property type="entry name" value="ASPARTATE--AMMONIA LIGASE"/>
    <property type="match status" value="1"/>
</dbReference>
<dbReference type="Gene3D" id="3.30.930.10">
    <property type="entry name" value="Bira Bifunctional Protein, Domain 2"/>
    <property type="match status" value="1"/>
</dbReference>
<keyword evidence="11" id="KW-1185">Reference proteome</keyword>
<comment type="catalytic activity">
    <reaction evidence="7">
        <text>L-aspartate + NH4(+) + ATP = L-asparagine + AMP + diphosphate + H(+)</text>
        <dbReference type="Rhea" id="RHEA:11372"/>
        <dbReference type="ChEBI" id="CHEBI:15378"/>
        <dbReference type="ChEBI" id="CHEBI:28938"/>
        <dbReference type="ChEBI" id="CHEBI:29991"/>
        <dbReference type="ChEBI" id="CHEBI:30616"/>
        <dbReference type="ChEBI" id="CHEBI:33019"/>
        <dbReference type="ChEBI" id="CHEBI:58048"/>
        <dbReference type="ChEBI" id="CHEBI:456215"/>
        <dbReference type="EC" id="6.3.1.1"/>
    </reaction>
</comment>
<comment type="pathway">
    <text evidence="7">Amino-acid biosynthesis; L-asparagine biosynthesis; L-asparagine from L-aspartate (ammonia route): step 1/1.</text>
</comment>
<keyword evidence="5 7" id="KW-0067">ATP-binding</keyword>
<dbReference type="InterPro" id="IPR004618">
    <property type="entry name" value="AsnA"/>
</dbReference>
<keyword evidence="2 7" id="KW-0436">Ligase</keyword>
<organism evidence="10 11">
    <name type="scientific">Litchfieldia luteola</name>
    <dbReference type="NCBI Taxonomy" id="682179"/>
    <lineage>
        <taxon>Bacteria</taxon>
        <taxon>Bacillati</taxon>
        <taxon>Bacillota</taxon>
        <taxon>Bacilli</taxon>
        <taxon>Bacillales</taxon>
        <taxon>Bacillaceae</taxon>
        <taxon>Litchfieldia</taxon>
    </lineage>
</organism>
<evidence type="ECO:0000256" key="3">
    <source>
        <dbReference type="ARBA" id="ARBA00022605"/>
    </source>
</evidence>
<comment type="subcellular location">
    <subcellularLocation>
        <location evidence="7">Cytoplasm</location>
    </subcellularLocation>
</comment>
<dbReference type="InterPro" id="IPR006195">
    <property type="entry name" value="aa-tRNA-synth_II"/>
</dbReference>
<sequence>MKTTYESKLGLLQTEIAIKQTKDYFESELSKALILTRVSAPLFVQEGKGINDNLNGSERTISFDGLHLESEKLEIVQSLAKWKRIALQKYGLKVGQGLCTDMKAIRRDEELDYLHSFYVEQWDWEKVISSEQRNIHTLMSEVKMIYKVLQETENYLFELYPELEPVLPDEIQFISAQELENLFPTLTPKEREDKIAEQHGAVFIMQIGGELRSGVKHDGRSPDYDDWTLNGDLILWYPTLGCSVEISSMGIRVDRETLMHQLHCSGNQDRKELKYHQMILNNVLPYSIGGGIGQSRLCMFLLKKAHIGEVHASVWNESIIEECREANIPLL</sequence>